<dbReference type="EMBL" id="OU503038">
    <property type="protein sequence ID" value="CAI9758197.1"/>
    <property type="molecule type" value="Genomic_DNA"/>
</dbReference>
<reference evidence="1" key="1">
    <citation type="submission" date="2023-05" db="EMBL/GenBank/DDBJ databases">
        <authorList>
            <person name="Huff M."/>
        </authorList>
    </citation>
    <scope>NUCLEOTIDE SEQUENCE</scope>
</reference>
<accession>A0AAD1Z0Q1</accession>
<organism evidence="1 2">
    <name type="scientific">Fraxinus pennsylvanica</name>
    <dbReference type="NCBI Taxonomy" id="56036"/>
    <lineage>
        <taxon>Eukaryota</taxon>
        <taxon>Viridiplantae</taxon>
        <taxon>Streptophyta</taxon>
        <taxon>Embryophyta</taxon>
        <taxon>Tracheophyta</taxon>
        <taxon>Spermatophyta</taxon>
        <taxon>Magnoliopsida</taxon>
        <taxon>eudicotyledons</taxon>
        <taxon>Gunneridae</taxon>
        <taxon>Pentapetalae</taxon>
        <taxon>asterids</taxon>
        <taxon>lamiids</taxon>
        <taxon>Lamiales</taxon>
        <taxon>Oleaceae</taxon>
        <taxon>Oleeae</taxon>
        <taxon>Fraxinus</taxon>
    </lineage>
</organism>
<evidence type="ECO:0000313" key="1">
    <source>
        <dbReference type="EMBL" id="CAI9758197.1"/>
    </source>
</evidence>
<protein>
    <recommendedName>
        <fullName evidence="3">J domain-containing protein</fullName>
    </recommendedName>
</protein>
<keyword evidence="2" id="KW-1185">Reference proteome</keyword>
<dbReference type="PANTHER" id="PTHR45496">
    <property type="entry name" value="CHAPERONE DNAJ-DOMAIN SUPERFAMILY PROTEIN"/>
    <property type="match status" value="1"/>
</dbReference>
<sequence>MQTRSSTEPSQETSRLVYAAEYFLTRRKFTDCREFALRAQASDPNHPSPALLIAIASVLSVAYIAPDIPDYYSILGLPRFTSDLTRIRDSFENLVPLLNPKNNTYPLSFQAHELVLKARYVLLNLDEKAQFDKELTKNQGVKSGTDDATFWTMCPYCYHVFEYNIVYKDCCLRCQNVRCRKGFHSVAVAVPPPPEVVEKGTYLCEGFVPLGCNEETEREKMWVPFGSTMVPEKDEGVSKGEHNAKHDEDGAIYISSDDEGFKNYEIVEFQENVNIQAENAI</sequence>
<dbReference type="AlphaFoldDB" id="A0AAD1Z0Q1"/>
<dbReference type="PANTHER" id="PTHR45496:SF12">
    <property type="entry name" value="J DOMAIN-CONTAINING PROTEIN"/>
    <property type="match status" value="1"/>
</dbReference>
<dbReference type="SUPFAM" id="SSF46565">
    <property type="entry name" value="Chaperone J-domain"/>
    <property type="match status" value="1"/>
</dbReference>
<name>A0AAD1Z0Q1_9LAMI</name>
<dbReference type="InterPro" id="IPR053052">
    <property type="entry name" value="Imprinting_Balance_Reg"/>
</dbReference>
<gene>
    <name evidence="1" type="ORF">FPE_LOCUS5627</name>
</gene>
<evidence type="ECO:0000313" key="2">
    <source>
        <dbReference type="Proteomes" id="UP000834106"/>
    </source>
</evidence>
<dbReference type="Proteomes" id="UP000834106">
    <property type="component" value="Chromosome 3"/>
</dbReference>
<dbReference type="InterPro" id="IPR036869">
    <property type="entry name" value="J_dom_sf"/>
</dbReference>
<evidence type="ECO:0008006" key="3">
    <source>
        <dbReference type="Google" id="ProtNLM"/>
    </source>
</evidence>
<proteinExistence type="predicted"/>